<keyword evidence="10" id="KW-1185">Reference proteome</keyword>
<dbReference type="RefSeq" id="WP_353546707.1">
    <property type="nucleotide sequence ID" value="NZ_JAGKSB010000006.1"/>
</dbReference>
<feature type="active site" description="Nucleophile" evidence="7">
    <location>
        <position position="400"/>
    </location>
</feature>
<dbReference type="PROSITE" id="PS51257">
    <property type="entry name" value="PROKAR_LIPOPROTEIN"/>
    <property type="match status" value="1"/>
</dbReference>
<comment type="pathway">
    <text evidence="1 7">Cell wall biogenesis; peptidoglycan biosynthesis.</text>
</comment>
<evidence type="ECO:0000256" key="4">
    <source>
        <dbReference type="ARBA" id="ARBA00022960"/>
    </source>
</evidence>
<dbReference type="GO" id="GO:0008360">
    <property type="term" value="P:regulation of cell shape"/>
    <property type="evidence" value="ECO:0007669"/>
    <property type="project" value="UniProtKB-UniRule"/>
</dbReference>
<organism evidence="9 10">
    <name type="scientific">Rhinopithecimicrobium faecis</name>
    <dbReference type="NCBI Taxonomy" id="2820698"/>
    <lineage>
        <taxon>Bacteria</taxon>
        <taxon>Pseudomonadati</taxon>
        <taxon>Bacteroidota</taxon>
        <taxon>Sphingobacteriia</taxon>
        <taxon>Sphingobacteriales</taxon>
        <taxon>Sphingobacteriaceae</taxon>
        <taxon>Rhinopithecimicrobium</taxon>
    </lineage>
</organism>
<dbReference type="AlphaFoldDB" id="A0A8T4HCV7"/>
<feature type="domain" description="L,D-TPase catalytic" evidence="8">
    <location>
        <begin position="241"/>
        <end position="428"/>
    </location>
</feature>
<evidence type="ECO:0000256" key="7">
    <source>
        <dbReference type="PROSITE-ProRule" id="PRU01373"/>
    </source>
</evidence>
<name>A0A8T4HCV7_9SPHI</name>
<dbReference type="InterPro" id="IPR038063">
    <property type="entry name" value="Transpep_catalytic_dom"/>
</dbReference>
<feature type="active site" description="Proton donor/acceptor" evidence="7">
    <location>
        <position position="381"/>
    </location>
</feature>
<dbReference type="EMBL" id="JAGKSB010000006">
    <property type="protein sequence ID" value="MBP3943217.1"/>
    <property type="molecule type" value="Genomic_DNA"/>
</dbReference>
<dbReference type="SUPFAM" id="SSF141523">
    <property type="entry name" value="L,D-transpeptidase catalytic domain-like"/>
    <property type="match status" value="1"/>
</dbReference>
<dbReference type="PANTHER" id="PTHR41533">
    <property type="entry name" value="L,D-TRANSPEPTIDASE HI_1667-RELATED"/>
    <property type="match status" value="1"/>
</dbReference>
<keyword evidence="4 7" id="KW-0133">Cell shape</keyword>
<keyword evidence="6 7" id="KW-0961">Cell wall biogenesis/degradation</keyword>
<gene>
    <name evidence="9" type="ORF">J5U18_06530</name>
</gene>
<keyword evidence="3" id="KW-0808">Transferase</keyword>
<keyword evidence="5 7" id="KW-0573">Peptidoglycan synthesis</keyword>
<proteinExistence type="inferred from homology"/>
<comment type="caution">
    <text evidence="9">The sequence shown here is derived from an EMBL/GenBank/DDBJ whole genome shotgun (WGS) entry which is preliminary data.</text>
</comment>
<protein>
    <submittedName>
        <fullName evidence="9">L,D-transpeptidase family protein</fullName>
    </submittedName>
</protein>
<reference evidence="9" key="1">
    <citation type="submission" date="2021-03" db="EMBL/GenBank/DDBJ databases">
        <authorList>
            <person name="Lu T."/>
            <person name="Wang Q."/>
            <person name="Han X."/>
        </authorList>
    </citation>
    <scope>NUCLEOTIDE SEQUENCE</scope>
    <source>
        <strain evidence="9">WQ 2009</strain>
    </source>
</reference>
<dbReference type="Proteomes" id="UP000679691">
    <property type="component" value="Unassembled WGS sequence"/>
</dbReference>
<evidence type="ECO:0000256" key="5">
    <source>
        <dbReference type="ARBA" id="ARBA00022984"/>
    </source>
</evidence>
<dbReference type="InterPro" id="IPR005490">
    <property type="entry name" value="LD_TPept_cat_dom"/>
</dbReference>
<evidence type="ECO:0000256" key="2">
    <source>
        <dbReference type="ARBA" id="ARBA00005992"/>
    </source>
</evidence>
<dbReference type="CDD" id="cd16913">
    <property type="entry name" value="YkuD_like"/>
    <property type="match status" value="1"/>
</dbReference>
<dbReference type="Gene3D" id="2.40.440.10">
    <property type="entry name" value="L,D-transpeptidase catalytic domain-like"/>
    <property type="match status" value="1"/>
</dbReference>
<accession>A0A8T4HCV7</accession>
<dbReference type="InterPro" id="IPR052905">
    <property type="entry name" value="LD-transpeptidase_YkuD-like"/>
</dbReference>
<evidence type="ECO:0000313" key="9">
    <source>
        <dbReference type="EMBL" id="MBP3943217.1"/>
    </source>
</evidence>
<evidence type="ECO:0000259" key="8">
    <source>
        <dbReference type="PROSITE" id="PS52029"/>
    </source>
</evidence>
<dbReference type="PROSITE" id="PS52029">
    <property type="entry name" value="LD_TPASE"/>
    <property type="match status" value="1"/>
</dbReference>
<dbReference type="GO" id="GO:0071555">
    <property type="term" value="P:cell wall organization"/>
    <property type="evidence" value="ECO:0007669"/>
    <property type="project" value="UniProtKB-UniRule"/>
</dbReference>
<dbReference type="Pfam" id="PF03734">
    <property type="entry name" value="YkuD"/>
    <property type="match status" value="1"/>
</dbReference>
<evidence type="ECO:0000256" key="1">
    <source>
        <dbReference type="ARBA" id="ARBA00004752"/>
    </source>
</evidence>
<dbReference type="GO" id="GO:0004180">
    <property type="term" value="F:carboxypeptidase activity"/>
    <property type="evidence" value="ECO:0007669"/>
    <property type="project" value="UniProtKB-ARBA"/>
</dbReference>
<evidence type="ECO:0000256" key="6">
    <source>
        <dbReference type="ARBA" id="ARBA00023316"/>
    </source>
</evidence>
<dbReference type="PANTHER" id="PTHR41533:SF2">
    <property type="entry name" value="BLR7131 PROTEIN"/>
    <property type="match status" value="1"/>
</dbReference>
<evidence type="ECO:0000313" key="10">
    <source>
        <dbReference type="Proteomes" id="UP000679691"/>
    </source>
</evidence>
<dbReference type="GO" id="GO:0016740">
    <property type="term" value="F:transferase activity"/>
    <property type="evidence" value="ECO:0007669"/>
    <property type="project" value="UniProtKB-KW"/>
</dbReference>
<dbReference type="InterPro" id="IPR045380">
    <property type="entry name" value="LD_TPept_scaffold_dom"/>
</dbReference>
<evidence type="ECO:0000256" key="3">
    <source>
        <dbReference type="ARBA" id="ARBA00022679"/>
    </source>
</evidence>
<sequence>MNKIILPLLSLLLILQSCGPTKEVHFVHTLAPILKQPVLADFDTTAYFQAFDETFNKLKSSLKNPKWMAQFYADHHRKLQLTESQLLMGGMDTLCYFLSQAESHGMRGTYFHQVELQQALKELRTKKYTDVAEAYKTLATLEIRANDAFVAYINMLQYGAINPKNLYGRYFEKVIRGDFKRSEAAALRTDWAFFLDSIQPEIKAYKSFQEALAGPLSTAKREQIYLSMERLRWKGVDFPQEYIMVNIPEQQLRIVKEQEVQLMMRVCIGETDYAPFSKKGVNHETPILSGLIDRMQVNPVWNIPQSIVKKELLDKLIENPSYLENRNMVAYNKKGQLVDPQTVDWSADSVKSYSFKQNPGADNSLGNIKFIFKNPYAIYLHDTPSKAAFGAANRAVSHGCVRVEKPVDLAAYLVKDTVEAQKIKEEMLSDNTTSRWVKMKKGIPVFMTYYTTWFDPKGKITQYPDIYGYDAPLKEKMKKYFPKIAS</sequence>
<dbReference type="Pfam" id="PF20142">
    <property type="entry name" value="Scaffold"/>
    <property type="match status" value="1"/>
</dbReference>
<comment type="similarity">
    <text evidence="2">Belongs to the YkuD family.</text>
</comment>
<dbReference type="GO" id="GO:0009252">
    <property type="term" value="P:peptidoglycan biosynthetic process"/>
    <property type="evidence" value="ECO:0007669"/>
    <property type="project" value="UniProtKB-KW"/>
</dbReference>